<dbReference type="InterPro" id="IPR002227">
    <property type="entry name" value="Tyrosinase_Cu-bd"/>
</dbReference>
<dbReference type="InterPro" id="IPR036508">
    <property type="entry name" value="Chitin-bd_dom_sf"/>
</dbReference>
<dbReference type="Pfam" id="PF01607">
    <property type="entry name" value="CBM_14"/>
    <property type="match status" value="1"/>
</dbReference>
<evidence type="ECO:0000256" key="2">
    <source>
        <dbReference type="ARBA" id="ARBA00023008"/>
    </source>
</evidence>
<dbReference type="InterPro" id="IPR002557">
    <property type="entry name" value="Chitin-bd_dom"/>
</dbReference>
<keyword evidence="1" id="KW-0479">Metal-binding</keyword>
<evidence type="ECO:0000256" key="1">
    <source>
        <dbReference type="ARBA" id="ARBA00022723"/>
    </source>
</evidence>
<dbReference type="GO" id="GO:0008061">
    <property type="term" value="F:chitin binding"/>
    <property type="evidence" value="ECO:0007669"/>
    <property type="project" value="InterPro"/>
</dbReference>
<name>A0AAV4B738_9GAST</name>
<accession>A0AAV4B738</accession>
<dbReference type="PROSITE" id="PS00498">
    <property type="entry name" value="TYROSINASE_2"/>
    <property type="match status" value="1"/>
</dbReference>
<evidence type="ECO:0000256" key="3">
    <source>
        <dbReference type="SAM" id="MobiDB-lite"/>
    </source>
</evidence>
<dbReference type="Pfam" id="PF00264">
    <property type="entry name" value="Tyrosinase"/>
    <property type="match status" value="1"/>
</dbReference>
<dbReference type="AlphaFoldDB" id="A0AAV4B738"/>
<reference evidence="5 6" key="1">
    <citation type="journal article" date="2021" name="Elife">
        <title>Chloroplast acquisition without the gene transfer in kleptoplastic sea slugs, Plakobranchus ocellatus.</title>
        <authorList>
            <person name="Maeda T."/>
            <person name="Takahashi S."/>
            <person name="Yoshida T."/>
            <person name="Shimamura S."/>
            <person name="Takaki Y."/>
            <person name="Nagai Y."/>
            <person name="Toyoda A."/>
            <person name="Suzuki Y."/>
            <person name="Arimoto A."/>
            <person name="Ishii H."/>
            <person name="Satoh N."/>
            <person name="Nishiyama T."/>
            <person name="Hasebe M."/>
            <person name="Maruyama T."/>
            <person name="Minagawa J."/>
            <person name="Obokata J."/>
            <person name="Shigenobu S."/>
        </authorList>
    </citation>
    <scope>NUCLEOTIDE SEQUENCE [LARGE SCALE GENOMIC DNA]</scope>
</reference>
<evidence type="ECO:0000313" key="5">
    <source>
        <dbReference type="EMBL" id="GFO16266.1"/>
    </source>
</evidence>
<feature type="region of interest" description="Disordered" evidence="3">
    <location>
        <begin position="836"/>
        <end position="891"/>
    </location>
</feature>
<dbReference type="GO" id="GO:0016491">
    <property type="term" value="F:oxidoreductase activity"/>
    <property type="evidence" value="ECO:0007669"/>
    <property type="project" value="InterPro"/>
</dbReference>
<gene>
    <name evidence="5" type="ORF">PoB_004277100</name>
</gene>
<feature type="region of interest" description="Disordered" evidence="3">
    <location>
        <begin position="463"/>
        <end position="483"/>
    </location>
</feature>
<dbReference type="SUPFAM" id="SSF57625">
    <property type="entry name" value="Invertebrate chitin-binding proteins"/>
    <property type="match status" value="1"/>
</dbReference>
<dbReference type="SUPFAM" id="SSF48056">
    <property type="entry name" value="Di-copper centre-containing domain"/>
    <property type="match status" value="1"/>
</dbReference>
<comment type="caution">
    <text evidence="5">The sequence shown here is derived from an EMBL/GenBank/DDBJ whole genome shotgun (WGS) entry which is preliminary data.</text>
</comment>
<dbReference type="PANTHER" id="PTHR11474:SF126">
    <property type="entry name" value="TYROSINASE-LIKE PROTEIN TYR-1-RELATED"/>
    <property type="match status" value="1"/>
</dbReference>
<organism evidence="5 6">
    <name type="scientific">Plakobranchus ocellatus</name>
    <dbReference type="NCBI Taxonomy" id="259542"/>
    <lineage>
        <taxon>Eukaryota</taxon>
        <taxon>Metazoa</taxon>
        <taxon>Spiralia</taxon>
        <taxon>Lophotrochozoa</taxon>
        <taxon>Mollusca</taxon>
        <taxon>Gastropoda</taxon>
        <taxon>Heterobranchia</taxon>
        <taxon>Euthyneura</taxon>
        <taxon>Panpulmonata</taxon>
        <taxon>Sacoglossa</taxon>
        <taxon>Placobranchoidea</taxon>
        <taxon>Plakobranchidae</taxon>
        <taxon>Plakobranchus</taxon>
    </lineage>
</organism>
<feature type="region of interest" description="Disordered" evidence="3">
    <location>
        <begin position="716"/>
        <end position="739"/>
    </location>
</feature>
<dbReference type="GO" id="GO:0046872">
    <property type="term" value="F:metal ion binding"/>
    <property type="evidence" value="ECO:0007669"/>
    <property type="project" value="UniProtKB-KW"/>
</dbReference>
<dbReference type="Gene3D" id="1.10.1280.10">
    <property type="entry name" value="Di-copper center containing domain from catechol oxidase"/>
    <property type="match status" value="1"/>
</dbReference>
<proteinExistence type="predicted"/>
<feature type="domain" description="Tyrosinase copper-binding" evidence="4">
    <location>
        <begin position="359"/>
        <end position="370"/>
    </location>
</feature>
<dbReference type="InterPro" id="IPR008922">
    <property type="entry name" value="Di-copper_centre_dom_sf"/>
</dbReference>
<dbReference type="EMBL" id="BLXT01004656">
    <property type="protein sequence ID" value="GFO16266.1"/>
    <property type="molecule type" value="Genomic_DNA"/>
</dbReference>
<protein>
    <submittedName>
        <fullName evidence="5">Tyrosinase</fullName>
    </submittedName>
</protein>
<dbReference type="Proteomes" id="UP000735302">
    <property type="component" value="Unassembled WGS sequence"/>
</dbReference>
<dbReference type="GO" id="GO:0005576">
    <property type="term" value="C:extracellular region"/>
    <property type="evidence" value="ECO:0007669"/>
    <property type="project" value="InterPro"/>
</dbReference>
<dbReference type="PRINTS" id="PR00092">
    <property type="entry name" value="TYROSINASE"/>
</dbReference>
<dbReference type="InterPro" id="IPR050316">
    <property type="entry name" value="Tyrosinase/Hemocyanin"/>
</dbReference>
<evidence type="ECO:0000259" key="4">
    <source>
        <dbReference type="PROSITE" id="PS00498"/>
    </source>
</evidence>
<feature type="compositionally biased region" description="Pro residues" evidence="3">
    <location>
        <begin position="467"/>
        <end position="477"/>
    </location>
</feature>
<keyword evidence="2" id="KW-0186">Copper</keyword>
<keyword evidence="6" id="KW-1185">Reference proteome</keyword>
<dbReference type="PANTHER" id="PTHR11474">
    <property type="entry name" value="TYROSINASE FAMILY MEMBER"/>
    <property type="match status" value="1"/>
</dbReference>
<sequence>MNDDPAGNTKEVQFIALMLQKRAMTSAIKVTMILPMQVVLNIEDEEGRNVSNKLFDKMQIRLIIPLLCVLLPSCLAKIWEISIPQSLQDCYNHAKHSNIETFVGSTFSWLCEAGLKREQLGEPVKFDSQKSGYYQQLYDKAVQLSPPVPSGKRGRRRGKRQADALPRCVRKEYRMLSDDERSRFHAAINSLKQDTTVEPNKYDAIALLHTGMASFTAHGGAGFPGWHRIYILMFETALREVDPTVCLPYWDSSLDNELDDPTQSHIWTADFFGTQQGPVLEGPFANWVTPEGAQLIRNVGSDGDLFTATNIEDVLSRTRHADIVTSADVEPRFDLEFHHAAVHVFCGGTMGQLDTAAFDPIFFMHHSFVDYLWELFRTNLRSLGADPEIYPDIEDAESRHHSTASTGFGDLTQADGYLDSLTDSYEYESAPICTARFPDCGSRYLTCLDRISRCVPIIPTGGIPGGPQVPPPNPPSPSTSCPKAQEKIYGLPVQNDFCCDKTCDSSEWAMIPVKVVNVRPPKFSGYGSFPVKDGRVDSSFDIYSPKAYSQTNRFISSKLGNPKTYKRCEGDESTGQVFLSSKGLNYDGYYKEAAIIDQRLAVSLSMGFVAIKKPVRGSFGVSKALIRAHDSCGRVCHAACKNEVTGKYEACSGAVALSTDLPLMFGTDYDDAVMSVFDYEFNNDCPSFKTESFFLTFYCDYHKDFPYADHHHVPVPEPSPSQKLPVPEPLPSHKQPVPEPQIPVELPSLSEGCRVTSKCTVDVACASQFRQCDMNNEMHVCRGSCRAYGRCQYGRYFLRLCPEGQYFDDIVKACVTGFCRKVAGAERILDERRSSGLSYNDHSHSHSHGHGHSHNDVQSLPRIRGNSRLSTSVSHSDHADQPTGRQPDRPFYSQLLSGFMRSLRG</sequence>
<evidence type="ECO:0000313" key="6">
    <source>
        <dbReference type="Proteomes" id="UP000735302"/>
    </source>
</evidence>